<keyword evidence="3" id="KW-1185">Reference proteome</keyword>
<evidence type="ECO:0000313" key="2">
    <source>
        <dbReference type="EMBL" id="SMF77650.1"/>
    </source>
</evidence>
<evidence type="ECO:0000313" key="3">
    <source>
        <dbReference type="Proteomes" id="UP000192911"/>
    </source>
</evidence>
<evidence type="ECO:0000256" key="1">
    <source>
        <dbReference type="SAM" id="MobiDB-lite"/>
    </source>
</evidence>
<sequence length="66" mass="7327">MSCSDTSTDRGADKRSRWSANRGADRGSSCARLENSHGRPRSGRLASPPNQIDFVLFENPQFHSFT</sequence>
<name>A0A1X7H277_TRICW</name>
<feature type="region of interest" description="Disordered" evidence="1">
    <location>
        <begin position="1"/>
        <end position="52"/>
    </location>
</feature>
<dbReference type="AlphaFoldDB" id="A0A1X7H277"/>
<reference evidence="3" key="1">
    <citation type="submission" date="2017-04" db="EMBL/GenBank/DDBJ databases">
        <authorList>
            <person name="Varghese N."/>
            <person name="Submissions S."/>
        </authorList>
    </citation>
    <scope>NUCLEOTIDE SEQUENCE [LARGE SCALE GENOMIC DNA]</scope>
    <source>
        <strain evidence="3">Ballard 720</strain>
    </source>
</reference>
<accession>A0A1X7H277</accession>
<organism evidence="2 3">
    <name type="scientific">Trinickia caryophylli</name>
    <name type="common">Paraburkholderia caryophylli</name>
    <dbReference type="NCBI Taxonomy" id="28094"/>
    <lineage>
        <taxon>Bacteria</taxon>
        <taxon>Pseudomonadati</taxon>
        <taxon>Pseudomonadota</taxon>
        <taxon>Betaproteobacteria</taxon>
        <taxon>Burkholderiales</taxon>
        <taxon>Burkholderiaceae</taxon>
        <taxon>Trinickia</taxon>
    </lineage>
</organism>
<proteinExistence type="predicted"/>
<feature type="compositionally biased region" description="Basic and acidic residues" evidence="1">
    <location>
        <begin position="7"/>
        <end position="16"/>
    </location>
</feature>
<dbReference type="Proteomes" id="UP000192911">
    <property type="component" value="Unassembled WGS sequence"/>
</dbReference>
<protein>
    <submittedName>
        <fullName evidence="2">Uncharacterized protein</fullName>
    </submittedName>
</protein>
<gene>
    <name evidence="2" type="ORF">SAMN06295900_1203</name>
</gene>
<dbReference type="EMBL" id="FXAH01000020">
    <property type="protein sequence ID" value="SMF77650.1"/>
    <property type="molecule type" value="Genomic_DNA"/>
</dbReference>